<evidence type="ECO:0000256" key="9">
    <source>
        <dbReference type="ARBA" id="ARBA00022884"/>
    </source>
</evidence>
<dbReference type="Pfam" id="PF21635">
    <property type="entry name" value="Mov-10_helical"/>
    <property type="match status" value="1"/>
</dbReference>
<dbReference type="Pfam" id="PF13086">
    <property type="entry name" value="AAA_11"/>
    <property type="match status" value="2"/>
</dbReference>
<accession>A0A8H5MD78</accession>
<dbReference type="InterPro" id="IPR041677">
    <property type="entry name" value="DNA2/NAM7_AAA_11"/>
</dbReference>
<evidence type="ECO:0000256" key="2">
    <source>
        <dbReference type="ARBA" id="ARBA00005601"/>
    </source>
</evidence>
<dbReference type="CDD" id="cd18808">
    <property type="entry name" value="SF1_C_Upf1"/>
    <property type="match status" value="1"/>
</dbReference>
<dbReference type="Pfam" id="PF13087">
    <property type="entry name" value="AAA_12"/>
    <property type="match status" value="1"/>
</dbReference>
<evidence type="ECO:0000259" key="16">
    <source>
        <dbReference type="Pfam" id="PF21635"/>
    </source>
</evidence>
<organism evidence="17 18">
    <name type="scientific">Collybiopsis confluens</name>
    <dbReference type="NCBI Taxonomy" id="2823264"/>
    <lineage>
        <taxon>Eukaryota</taxon>
        <taxon>Fungi</taxon>
        <taxon>Dikarya</taxon>
        <taxon>Basidiomycota</taxon>
        <taxon>Agaricomycotina</taxon>
        <taxon>Agaricomycetes</taxon>
        <taxon>Agaricomycetidae</taxon>
        <taxon>Agaricales</taxon>
        <taxon>Marasmiineae</taxon>
        <taxon>Omphalotaceae</taxon>
        <taxon>Collybiopsis</taxon>
    </lineage>
</organism>
<dbReference type="InterPro" id="IPR026122">
    <property type="entry name" value="MOV-10/SDE3_DEXXQ/H-box"/>
</dbReference>
<comment type="caution">
    <text evidence="17">The sequence shown here is derived from an EMBL/GenBank/DDBJ whole genome shotgun (WGS) entry which is preliminary data.</text>
</comment>
<keyword evidence="9" id="KW-0694">RNA-binding</keyword>
<evidence type="ECO:0000256" key="6">
    <source>
        <dbReference type="ARBA" id="ARBA00022801"/>
    </source>
</evidence>
<feature type="domain" description="Helicase MOV-10 helical" evidence="16">
    <location>
        <begin position="279"/>
        <end position="338"/>
    </location>
</feature>
<dbReference type="PANTHER" id="PTHR45418">
    <property type="entry name" value="CANCER/TESTIS ANTIGEN 55"/>
    <property type="match status" value="1"/>
</dbReference>
<dbReference type="InterPro" id="IPR049079">
    <property type="entry name" value="Mov-10_helical"/>
</dbReference>
<comment type="similarity">
    <text evidence="2">Belongs to the DNA2/NAM7 helicase family. SDE3 subfamily.</text>
</comment>
<evidence type="ECO:0000313" key="18">
    <source>
        <dbReference type="Proteomes" id="UP000518752"/>
    </source>
</evidence>
<dbReference type="EC" id="3.6.4.13" evidence="3"/>
<evidence type="ECO:0000259" key="15">
    <source>
        <dbReference type="Pfam" id="PF21634"/>
    </source>
</evidence>
<keyword evidence="8" id="KW-0067">ATP-binding</keyword>
<dbReference type="GO" id="GO:0016787">
    <property type="term" value="F:hydrolase activity"/>
    <property type="evidence" value="ECO:0007669"/>
    <property type="project" value="UniProtKB-KW"/>
</dbReference>
<comment type="catalytic activity">
    <reaction evidence="11">
        <text>ATP + H2O = ADP + phosphate + H(+)</text>
        <dbReference type="Rhea" id="RHEA:13065"/>
        <dbReference type="ChEBI" id="CHEBI:15377"/>
        <dbReference type="ChEBI" id="CHEBI:15378"/>
        <dbReference type="ChEBI" id="CHEBI:30616"/>
        <dbReference type="ChEBI" id="CHEBI:43474"/>
        <dbReference type="ChEBI" id="CHEBI:456216"/>
        <dbReference type="EC" id="3.6.4.13"/>
    </reaction>
</comment>
<keyword evidence="5" id="KW-0547">Nucleotide-binding</keyword>
<proteinExistence type="inferred from homology"/>
<protein>
    <recommendedName>
        <fullName evidence="3">RNA helicase</fullName>
        <ecNumber evidence="3">3.6.4.13</ecNumber>
    </recommendedName>
</protein>
<dbReference type="Pfam" id="PF21634">
    <property type="entry name" value="MOV-10_beta-barrel"/>
    <property type="match status" value="1"/>
</dbReference>
<dbReference type="InterPro" id="IPR047187">
    <property type="entry name" value="SF1_C_Upf1"/>
</dbReference>
<keyword evidence="6" id="KW-0378">Hydrolase</keyword>
<feature type="domain" description="DNA2/NAM7 helicase helicase" evidence="13">
    <location>
        <begin position="588"/>
        <end position="659"/>
    </location>
</feature>
<dbReference type="InterPro" id="IPR049080">
    <property type="entry name" value="MOV-10-like_beta-barrel"/>
</dbReference>
<dbReference type="AlphaFoldDB" id="A0A8H5MD78"/>
<gene>
    <name evidence="17" type="ORF">D9757_006021</name>
</gene>
<dbReference type="InterPro" id="IPR027417">
    <property type="entry name" value="P-loop_NTPase"/>
</dbReference>
<comment type="subcellular location">
    <subcellularLocation>
        <location evidence="1">Cytoplasm</location>
        <location evidence="1">Cytoplasmic ribonucleoprotein granule</location>
    </subcellularLocation>
</comment>
<evidence type="ECO:0000256" key="8">
    <source>
        <dbReference type="ARBA" id="ARBA00022840"/>
    </source>
</evidence>
<evidence type="ECO:0000259" key="14">
    <source>
        <dbReference type="Pfam" id="PF13087"/>
    </source>
</evidence>
<keyword evidence="7" id="KW-0347">Helicase</keyword>
<evidence type="ECO:0000256" key="4">
    <source>
        <dbReference type="ARBA" id="ARBA00022490"/>
    </source>
</evidence>
<dbReference type="FunFam" id="3.40.50.300:FF:000608">
    <property type="entry name" value="Mov10 RISC complex RNA helicase"/>
    <property type="match status" value="1"/>
</dbReference>
<evidence type="ECO:0000256" key="11">
    <source>
        <dbReference type="ARBA" id="ARBA00047984"/>
    </source>
</evidence>
<evidence type="ECO:0000256" key="7">
    <source>
        <dbReference type="ARBA" id="ARBA00022806"/>
    </source>
</evidence>
<keyword evidence="4" id="KW-0963">Cytoplasm</keyword>
<evidence type="ECO:0000256" key="3">
    <source>
        <dbReference type="ARBA" id="ARBA00012552"/>
    </source>
</evidence>
<keyword evidence="10" id="KW-0943">RNA-mediated gene silencing</keyword>
<dbReference type="Gene3D" id="3.40.50.300">
    <property type="entry name" value="P-loop containing nucleotide triphosphate hydrolases"/>
    <property type="match status" value="2"/>
</dbReference>
<evidence type="ECO:0000256" key="1">
    <source>
        <dbReference type="ARBA" id="ARBA00004331"/>
    </source>
</evidence>
<evidence type="ECO:0000259" key="13">
    <source>
        <dbReference type="Pfam" id="PF13086"/>
    </source>
</evidence>
<evidence type="ECO:0000256" key="10">
    <source>
        <dbReference type="ARBA" id="ARBA00023158"/>
    </source>
</evidence>
<feature type="region of interest" description="Disordered" evidence="12">
    <location>
        <begin position="961"/>
        <end position="981"/>
    </location>
</feature>
<evidence type="ECO:0000313" key="17">
    <source>
        <dbReference type="EMBL" id="KAF5389693.1"/>
    </source>
</evidence>
<evidence type="ECO:0000256" key="5">
    <source>
        <dbReference type="ARBA" id="ARBA00022741"/>
    </source>
</evidence>
<dbReference type="GO" id="GO:0003723">
    <property type="term" value="F:RNA binding"/>
    <property type="evidence" value="ECO:0007669"/>
    <property type="project" value="UniProtKB-KW"/>
</dbReference>
<feature type="domain" description="Helicase MOV-10-like beta-barrel" evidence="15">
    <location>
        <begin position="342"/>
        <end position="421"/>
    </location>
</feature>
<sequence>MAPNKSYRKCSCGLVLHVNDYTNHVEGKRHQATLAGQPLPPRSRRVDGPRPFPILGHDEAEPETASYRNTQVPDALSRCPHCSRDFAQSEIQAHVESHRLRQRLRNALEDAQSNKRGFKVDGLEGVDFGIVGEDVGAVTVRLQVTRECEPPPPPIILRKCRMLSSTRKDEHGDRFSVELVGSPWINPGRPRVLLLSFHPSYVGRYEDTLELVFRDQTKGTRFIIHRRVLATVGDRQDHEQLAPSAPYTRRKRVALQIDGPIRRSLRPPTWTKTLWVGTLPKFDIPREITGILYKRGARSRNDVLALVKGIMEPTFTTRTYGKRFQLLLYLEEAQMTQDLDAYAMEDVALEPKHPRYNLEVQGLAEGRPSVLVGDFILVRHQNGADKTWYQGRVHKVYETHVSLRFDDTFSTYRGNSFEVRFVLNRLSFRRMHAALTNKNDLARLLFPDTEHARNLRKVSRALMDGITPINRVVGEDPEQLEAVTAIVNMPPGSPPFVVFGPPGTGKTVTIVEAMRQLLTRDESARLLVCAPSNSAADLIATRLSVLGASVLLRLNSLTRKLTDLPKELKKFSLINGNEVFAMPAVEDLRKFRVVVATCISAGVPAGLGIPRGFYTHIFVDEAGQAMEPAVMVPLKSIADEKTNVVIAGDNKQLGPIVHSGIASALGLKTSYLARIMDRDIYSLDGGTSFGGRGVTIIKLVRNFRSHPAILEFSNERFYNRELQYCADPALTRNLESSDELPQKKFPLIFHGIVGKDQREASSPSFFNIEEAGLVRKYCLSLVSERKNGVRAEHIAVITPYHAQRLKILNLLFRDPKTRDIKVGSVEEFQGQERRVVIISTVRSTTEFIGADITRMLGFVASPHRFNVAVTRAQAMLVVVGNPNVLSLDPLWRDFLSYIHRGGGWRGKGISWDSSRPATEEDGYSLVSRAAAEAEDTLARLKALIVRKNAEIDDGFEFELEDSDDEEGHLGFGEGAVFREDD</sequence>
<name>A0A8H5MD78_9AGAR</name>
<feature type="domain" description="DNA2/NAM7 helicase helicase" evidence="13">
    <location>
        <begin position="478"/>
        <end position="545"/>
    </location>
</feature>
<dbReference type="Proteomes" id="UP000518752">
    <property type="component" value="Unassembled WGS sequence"/>
</dbReference>
<dbReference type="InterPro" id="IPR041679">
    <property type="entry name" value="DNA2/NAM7-like_C"/>
</dbReference>
<dbReference type="CDD" id="cd18038">
    <property type="entry name" value="DEXXQc_Helz-like"/>
    <property type="match status" value="1"/>
</dbReference>
<dbReference type="OrthoDB" id="6513042at2759"/>
<reference evidence="17 18" key="1">
    <citation type="journal article" date="2020" name="ISME J.">
        <title>Uncovering the hidden diversity of litter-decomposition mechanisms in mushroom-forming fungi.</title>
        <authorList>
            <person name="Floudas D."/>
            <person name="Bentzer J."/>
            <person name="Ahren D."/>
            <person name="Johansson T."/>
            <person name="Persson P."/>
            <person name="Tunlid A."/>
        </authorList>
    </citation>
    <scope>NUCLEOTIDE SEQUENCE [LARGE SCALE GENOMIC DNA]</scope>
    <source>
        <strain evidence="17 18">CBS 406.79</strain>
    </source>
</reference>
<dbReference type="PANTHER" id="PTHR45418:SF1">
    <property type="entry name" value="CANCER_TESTIS ANTIGEN 55"/>
    <property type="match status" value="1"/>
</dbReference>
<dbReference type="EMBL" id="JAACJN010000020">
    <property type="protein sequence ID" value="KAF5389693.1"/>
    <property type="molecule type" value="Genomic_DNA"/>
</dbReference>
<keyword evidence="18" id="KW-1185">Reference proteome</keyword>
<feature type="domain" description="DNA2/NAM7 helicase-like C-terminal" evidence="14">
    <location>
        <begin position="696"/>
        <end position="882"/>
    </location>
</feature>
<dbReference type="GO" id="GO:0005524">
    <property type="term" value="F:ATP binding"/>
    <property type="evidence" value="ECO:0007669"/>
    <property type="project" value="UniProtKB-KW"/>
</dbReference>
<dbReference type="GO" id="GO:0036464">
    <property type="term" value="C:cytoplasmic ribonucleoprotein granule"/>
    <property type="evidence" value="ECO:0007669"/>
    <property type="project" value="UniProtKB-SubCell"/>
</dbReference>
<dbReference type="SUPFAM" id="SSF52540">
    <property type="entry name" value="P-loop containing nucleoside triphosphate hydrolases"/>
    <property type="match status" value="1"/>
</dbReference>
<evidence type="ECO:0000256" key="12">
    <source>
        <dbReference type="SAM" id="MobiDB-lite"/>
    </source>
</evidence>
<dbReference type="GO" id="GO:0032574">
    <property type="term" value="F:5'-3' RNA helicase activity"/>
    <property type="evidence" value="ECO:0007669"/>
    <property type="project" value="InterPro"/>
</dbReference>
<dbReference type="GO" id="GO:0031047">
    <property type="term" value="P:regulatory ncRNA-mediated gene silencing"/>
    <property type="evidence" value="ECO:0007669"/>
    <property type="project" value="UniProtKB-KW"/>
</dbReference>